<keyword evidence="2" id="KW-0472">Membrane</keyword>
<feature type="signal peptide" evidence="3">
    <location>
        <begin position="1"/>
        <end position="19"/>
    </location>
</feature>
<proteinExistence type="predicted"/>
<keyword evidence="3" id="KW-0732">Signal</keyword>
<dbReference type="Proteomes" id="UP000736335">
    <property type="component" value="Unassembled WGS sequence"/>
</dbReference>
<keyword evidence="2" id="KW-0812">Transmembrane</keyword>
<evidence type="ECO:0000256" key="3">
    <source>
        <dbReference type="SAM" id="SignalP"/>
    </source>
</evidence>
<reference evidence="4" key="1">
    <citation type="journal article" date="2020" name="Nat. Commun.">
        <title>Large-scale genome sequencing of mycorrhizal fungi provides insights into the early evolution of symbiotic traits.</title>
        <authorList>
            <person name="Miyauchi S."/>
            <person name="Kiss E."/>
            <person name="Kuo A."/>
            <person name="Drula E."/>
            <person name="Kohler A."/>
            <person name="Sanchez-Garcia M."/>
            <person name="Morin E."/>
            <person name="Andreopoulos B."/>
            <person name="Barry K.W."/>
            <person name="Bonito G."/>
            <person name="Buee M."/>
            <person name="Carver A."/>
            <person name="Chen C."/>
            <person name="Cichocki N."/>
            <person name="Clum A."/>
            <person name="Culley D."/>
            <person name="Crous P.W."/>
            <person name="Fauchery L."/>
            <person name="Girlanda M."/>
            <person name="Hayes R.D."/>
            <person name="Keri Z."/>
            <person name="LaButti K."/>
            <person name="Lipzen A."/>
            <person name="Lombard V."/>
            <person name="Magnuson J."/>
            <person name="Maillard F."/>
            <person name="Murat C."/>
            <person name="Nolan M."/>
            <person name="Ohm R.A."/>
            <person name="Pangilinan J."/>
            <person name="Pereira M.F."/>
            <person name="Perotto S."/>
            <person name="Peter M."/>
            <person name="Pfister S."/>
            <person name="Riley R."/>
            <person name="Sitrit Y."/>
            <person name="Stielow J.B."/>
            <person name="Szollosi G."/>
            <person name="Zifcakova L."/>
            <person name="Stursova M."/>
            <person name="Spatafora J.W."/>
            <person name="Tedersoo L."/>
            <person name="Vaario L.M."/>
            <person name="Yamada A."/>
            <person name="Yan M."/>
            <person name="Wang P."/>
            <person name="Xu J."/>
            <person name="Bruns T."/>
            <person name="Baldrian P."/>
            <person name="Vilgalys R."/>
            <person name="Dunand C."/>
            <person name="Henrissat B."/>
            <person name="Grigoriev I.V."/>
            <person name="Hibbett D."/>
            <person name="Nagy L.G."/>
            <person name="Martin F.M."/>
        </authorList>
    </citation>
    <scope>NUCLEOTIDE SEQUENCE</scope>
    <source>
        <strain evidence="4">UH-Tt-Lm1</strain>
    </source>
</reference>
<feature type="compositionally biased region" description="Low complexity" evidence="1">
    <location>
        <begin position="80"/>
        <end position="93"/>
    </location>
</feature>
<evidence type="ECO:0000313" key="4">
    <source>
        <dbReference type="EMBL" id="KAF9782459.1"/>
    </source>
</evidence>
<dbReference type="OrthoDB" id="3245456at2759"/>
<reference evidence="4" key="2">
    <citation type="submission" date="2020-11" db="EMBL/GenBank/DDBJ databases">
        <authorList>
            <consortium name="DOE Joint Genome Institute"/>
            <person name="Kuo A."/>
            <person name="Miyauchi S."/>
            <person name="Kiss E."/>
            <person name="Drula E."/>
            <person name="Kohler A."/>
            <person name="Sanchez-Garcia M."/>
            <person name="Andreopoulos B."/>
            <person name="Barry K.W."/>
            <person name="Bonito G."/>
            <person name="Buee M."/>
            <person name="Carver A."/>
            <person name="Chen C."/>
            <person name="Cichocki N."/>
            <person name="Clum A."/>
            <person name="Culley D."/>
            <person name="Crous P.W."/>
            <person name="Fauchery L."/>
            <person name="Girlanda M."/>
            <person name="Hayes R."/>
            <person name="Keri Z."/>
            <person name="Labutti K."/>
            <person name="Lipzen A."/>
            <person name="Lombard V."/>
            <person name="Magnuson J."/>
            <person name="Maillard F."/>
            <person name="Morin E."/>
            <person name="Murat C."/>
            <person name="Nolan M."/>
            <person name="Ohm R."/>
            <person name="Pangilinan J."/>
            <person name="Pereira M."/>
            <person name="Perotto S."/>
            <person name="Peter M."/>
            <person name="Riley R."/>
            <person name="Sitrit Y."/>
            <person name="Stielow B."/>
            <person name="Szollosi G."/>
            <person name="Zifcakova L."/>
            <person name="Stursova M."/>
            <person name="Spatafora J.W."/>
            <person name="Tedersoo L."/>
            <person name="Vaario L.-M."/>
            <person name="Yamada A."/>
            <person name="Yan M."/>
            <person name="Wang P."/>
            <person name="Xu J."/>
            <person name="Bruns T."/>
            <person name="Baldrian P."/>
            <person name="Vilgalys R."/>
            <person name="Henrissat B."/>
            <person name="Grigoriev I.V."/>
            <person name="Hibbett D."/>
            <person name="Nagy L.G."/>
            <person name="Martin F.M."/>
        </authorList>
    </citation>
    <scope>NUCLEOTIDE SEQUENCE</scope>
    <source>
        <strain evidence="4">UH-Tt-Lm1</strain>
    </source>
</reference>
<accession>A0A9P6L437</accession>
<evidence type="ECO:0000256" key="2">
    <source>
        <dbReference type="SAM" id="Phobius"/>
    </source>
</evidence>
<feature type="region of interest" description="Disordered" evidence="1">
    <location>
        <begin position="80"/>
        <end position="172"/>
    </location>
</feature>
<gene>
    <name evidence="4" type="ORF">BJ322DRAFT_1076187</name>
</gene>
<name>A0A9P6L437_9AGAM</name>
<comment type="caution">
    <text evidence="4">The sequence shown here is derived from an EMBL/GenBank/DDBJ whole genome shotgun (WGS) entry which is preliminary data.</text>
</comment>
<dbReference type="EMBL" id="WIUZ02000012">
    <property type="protein sequence ID" value="KAF9782459.1"/>
    <property type="molecule type" value="Genomic_DNA"/>
</dbReference>
<feature type="compositionally biased region" description="Polar residues" evidence="1">
    <location>
        <begin position="105"/>
        <end position="123"/>
    </location>
</feature>
<keyword evidence="2" id="KW-1133">Transmembrane helix</keyword>
<protein>
    <submittedName>
        <fullName evidence="4">Uncharacterized protein</fullName>
    </submittedName>
</protein>
<keyword evidence="5" id="KW-1185">Reference proteome</keyword>
<feature type="compositionally biased region" description="Pro residues" evidence="1">
    <location>
        <begin position="157"/>
        <end position="172"/>
    </location>
</feature>
<organism evidence="4 5">
    <name type="scientific">Thelephora terrestris</name>
    <dbReference type="NCBI Taxonomy" id="56493"/>
    <lineage>
        <taxon>Eukaryota</taxon>
        <taxon>Fungi</taxon>
        <taxon>Dikarya</taxon>
        <taxon>Basidiomycota</taxon>
        <taxon>Agaricomycotina</taxon>
        <taxon>Agaricomycetes</taxon>
        <taxon>Thelephorales</taxon>
        <taxon>Thelephoraceae</taxon>
        <taxon>Thelephora</taxon>
    </lineage>
</organism>
<sequence>MTSFTILLTLSLLTSAVKADEYCYYDSFGDWVCRNRLSTGARIAIAAATFVIVSAIFLAYSMRRRRQIARANMAFIPTAQNPQQGYPNQYPPQHGGFFGMLSGGQKPQQDYGPQQPNGQYSPPQNAQYDSQYNSQYQPQYNAPQYPPAAYDQQGPNQPAPPYPGYAPPPPQR</sequence>
<feature type="transmembrane region" description="Helical" evidence="2">
    <location>
        <begin position="43"/>
        <end position="60"/>
    </location>
</feature>
<evidence type="ECO:0000256" key="1">
    <source>
        <dbReference type="SAM" id="MobiDB-lite"/>
    </source>
</evidence>
<feature type="chain" id="PRO_5040356143" evidence="3">
    <location>
        <begin position="20"/>
        <end position="172"/>
    </location>
</feature>
<feature type="compositionally biased region" description="Low complexity" evidence="1">
    <location>
        <begin position="124"/>
        <end position="156"/>
    </location>
</feature>
<dbReference type="AlphaFoldDB" id="A0A9P6L437"/>
<evidence type="ECO:0000313" key="5">
    <source>
        <dbReference type="Proteomes" id="UP000736335"/>
    </source>
</evidence>